<comment type="subcellular location">
    <subcellularLocation>
        <location evidence="1 7">Membrane</location>
        <topology evidence="1 7">Multi-pass membrane protein</topology>
    </subcellularLocation>
</comment>
<feature type="disulfide bond" evidence="6">
    <location>
        <begin position="148"/>
        <end position="170"/>
    </location>
</feature>
<dbReference type="InterPro" id="IPR018499">
    <property type="entry name" value="Tetraspanin/Peripherin"/>
</dbReference>
<dbReference type="OMA" id="WNAIQGE"/>
<dbReference type="Ensembl" id="ENSEBUT00000026818.1">
    <property type="protein sequence ID" value="ENSEBUP00000026242.1"/>
    <property type="gene ID" value="ENSEBUG00000016168.1"/>
</dbReference>
<dbReference type="SUPFAM" id="SSF48652">
    <property type="entry name" value="Tetraspanin"/>
    <property type="match status" value="1"/>
</dbReference>
<keyword evidence="9" id="KW-1185">Reference proteome</keyword>
<dbReference type="Pfam" id="PF00335">
    <property type="entry name" value="Tetraspanin"/>
    <property type="match status" value="1"/>
</dbReference>
<evidence type="ECO:0000256" key="4">
    <source>
        <dbReference type="ARBA" id="ARBA00022989"/>
    </source>
</evidence>
<feature type="transmembrane region" description="Helical" evidence="7">
    <location>
        <begin position="83"/>
        <end position="107"/>
    </location>
</feature>
<keyword evidence="5 7" id="KW-0472">Membrane</keyword>
<dbReference type="InterPro" id="IPR000301">
    <property type="entry name" value="Tetraspanin_animals"/>
</dbReference>
<dbReference type="GeneTree" id="ENSGT00940000160434"/>
<reference evidence="8" key="1">
    <citation type="submission" date="2025-05" db="UniProtKB">
        <authorList>
            <consortium name="Ensembl"/>
        </authorList>
    </citation>
    <scope>IDENTIFICATION</scope>
</reference>
<evidence type="ECO:0000256" key="2">
    <source>
        <dbReference type="ARBA" id="ARBA00006840"/>
    </source>
</evidence>
<dbReference type="GO" id="GO:0005886">
    <property type="term" value="C:plasma membrane"/>
    <property type="evidence" value="ECO:0007669"/>
    <property type="project" value="TreeGrafter"/>
</dbReference>
<evidence type="ECO:0000256" key="1">
    <source>
        <dbReference type="ARBA" id="ARBA00004141"/>
    </source>
</evidence>
<name>A0A8C4R9L5_EPTBU</name>
<dbReference type="PANTHER" id="PTHR19282:SF534">
    <property type="entry name" value="TETRASPANIN FAMILY-RELATED"/>
    <property type="match status" value="1"/>
</dbReference>
<feature type="transmembrane region" description="Helical" evidence="7">
    <location>
        <begin position="12"/>
        <end position="36"/>
    </location>
</feature>
<dbReference type="AlphaFoldDB" id="A0A8C4R9L5"/>
<evidence type="ECO:0000313" key="8">
    <source>
        <dbReference type="Ensembl" id="ENSEBUP00000026255.1"/>
    </source>
</evidence>
<comment type="similarity">
    <text evidence="2 7">Belongs to the tetraspanin (TM4SF) family.</text>
</comment>
<evidence type="ECO:0000256" key="6">
    <source>
        <dbReference type="PIRSR" id="PIRSR002419-1"/>
    </source>
</evidence>
<dbReference type="PIRSF" id="PIRSF002419">
    <property type="entry name" value="Tetraspanin"/>
    <property type="match status" value="1"/>
</dbReference>
<keyword evidence="4 7" id="KW-1133">Transmembrane helix</keyword>
<keyword evidence="6" id="KW-1015">Disulfide bond</keyword>
<evidence type="ECO:0000313" key="9">
    <source>
        <dbReference type="Proteomes" id="UP000694388"/>
    </source>
</evidence>
<evidence type="ECO:0000256" key="3">
    <source>
        <dbReference type="ARBA" id="ARBA00022692"/>
    </source>
</evidence>
<feature type="disulfide bond" evidence="6">
    <location>
        <begin position="147"/>
        <end position="190"/>
    </location>
</feature>
<dbReference type="Ensembl" id="ENSEBUT00000026831.1">
    <property type="protein sequence ID" value="ENSEBUP00000026255.1"/>
    <property type="gene ID" value="ENSEBUG00000016168.1"/>
</dbReference>
<dbReference type="Gene3D" id="1.10.1450.10">
    <property type="entry name" value="Tetraspanin"/>
    <property type="match status" value="1"/>
</dbReference>
<proteinExistence type="inferred from homology"/>
<dbReference type="PANTHER" id="PTHR19282">
    <property type="entry name" value="TETRASPANIN"/>
    <property type="match status" value="1"/>
</dbReference>
<organism evidence="8 9">
    <name type="scientific">Eptatretus burgeri</name>
    <name type="common">Inshore hagfish</name>
    <dbReference type="NCBI Taxonomy" id="7764"/>
    <lineage>
        <taxon>Eukaryota</taxon>
        <taxon>Metazoa</taxon>
        <taxon>Chordata</taxon>
        <taxon>Craniata</taxon>
        <taxon>Vertebrata</taxon>
        <taxon>Cyclostomata</taxon>
        <taxon>Myxini</taxon>
        <taxon>Myxiniformes</taxon>
        <taxon>Myxinidae</taxon>
        <taxon>Eptatretinae</taxon>
        <taxon>Eptatretus</taxon>
    </lineage>
</organism>
<protein>
    <recommendedName>
        <fullName evidence="7">Tetraspanin</fullName>
    </recommendedName>
</protein>
<feature type="transmembrane region" description="Helical" evidence="7">
    <location>
        <begin position="202"/>
        <end position="227"/>
    </location>
</feature>
<evidence type="ECO:0000256" key="7">
    <source>
        <dbReference type="RuleBase" id="RU361218"/>
    </source>
</evidence>
<keyword evidence="3 7" id="KW-0812">Transmembrane</keyword>
<dbReference type="Proteomes" id="UP000694388">
    <property type="component" value="Unplaced"/>
</dbReference>
<accession>A0A8C4R9L5</accession>
<evidence type="ECO:0000256" key="5">
    <source>
        <dbReference type="ARBA" id="ARBA00023136"/>
    </source>
</evidence>
<dbReference type="PRINTS" id="PR00259">
    <property type="entry name" value="TMFOUR"/>
</dbReference>
<feature type="transmembrane region" description="Helical" evidence="7">
    <location>
        <begin position="56"/>
        <end position="76"/>
    </location>
</feature>
<sequence length="239" mass="26332">MAGFCHFFLKYVLFFFNLVFWLGGCGVLGVGIWLSIQHGSMSTLSPGFPLLSAANILTTIGAVTMVAGFLGCLGAIKDNRCLLLSFFVLLLIILVLELVGGSLFFIFKAEIEQWTRQDLLEGLQLYGREGNTGLTNAWNSLQQKFVCCGVGNHTDWFHVYGETRVPKSCCGDTATKCDPFLPPVVTRPGCYDSLQTWLGENVLYIGLGALSMLLVQVLGMAFSISLFSHLQSEEKEYEK</sequence>
<dbReference type="InterPro" id="IPR008952">
    <property type="entry name" value="Tetraspanin_EC2_sf"/>
</dbReference>